<dbReference type="SUPFAM" id="SSF54534">
    <property type="entry name" value="FKBP-like"/>
    <property type="match status" value="1"/>
</dbReference>
<feature type="domain" description="PPIase FKBP-type" evidence="8">
    <location>
        <begin position="90"/>
        <end position="178"/>
    </location>
</feature>
<keyword evidence="3 5" id="KW-0697">Rotamase</keyword>
<evidence type="ECO:0000256" key="1">
    <source>
        <dbReference type="ARBA" id="ARBA00000971"/>
    </source>
</evidence>
<gene>
    <name evidence="9" type="ORF">FGL95_06665</name>
</gene>
<evidence type="ECO:0000259" key="8">
    <source>
        <dbReference type="PROSITE" id="PS50059"/>
    </source>
</evidence>
<evidence type="ECO:0000256" key="6">
    <source>
        <dbReference type="RuleBase" id="RU003915"/>
    </source>
</evidence>
<evidence type="ECO:0000256" key="4">
    <source>
        <dbReference type="ARBA" id="ARBA00023235"/>
    </source>
</evidence>
<dbReference type="EMBL" id="VCQU01000002">
    <property type="protein sequence ID" value="NMN94717.1"/>
    <property type="molecule type" value="Genomic_DNA"/>
</dbReference>
<sequence length="180" mass="18324">MTVATVLLTGAGVAGCSSNESASNSSPTTTGSPATSSATTPLAACTADAITVSGAANARPEITIPDNCAPPSELLIKDITPGTGTEVKAGDDATVQYDLVTWSDKAEKDASWNRGEPFTVENVGKARVIEGWNQGLIGLKEGGRRLLVVPASLGYGKGGNGIKPNETLVFVIDAVAVKQH</sequence>
<feature type="compositionally biased region" description="Low complexity" evidence="7">
    <location>
        <begin position="17"/>
        <end position="39"/>
    </location>
</feature>
<evidence type="ECO:0000256" key="7">
    <source>
        <dbReference type="SAM" id="MobiDB-lite"/>
    </source>
</evidence>
<evidence type="ECO:0000313" key="9">
    <source>
        <dbReference type="EMBL" id="NMN94717.1"/>
    </source>
</evidence>
<reference evidence="9 10" key="1">
    <citation type="submission" date="2019-05" db="EMBL/GenBank/DDBJ databases">
        <authorList>
            <person name="Lee S.D."/>
        </authorList>
    </citation>
    <scope>NUCLEOTIDE SEQUENCE [LARGE SCALE GENOMIC DNA]</scope>
    <source>
        <strain evidence="9 10">YC2-7</strain>
    </source>
</reference>
<dbReference type="PANTHER" id="PTHR43811">
    <property type="entry name" value="FKBP-TYPE PEPTIDYL-PROLYL CIS-TRANS ISOMERASE FKPA"/>
    <property type="match status" value="1"/>
</dbReference>
<protein>
    <recommendedName>
        <fullName evidence="6">Peptidyl-prolyl cis-trans isomerase</fullName>
        <ecNumber evidence="6">5.2.1.8</ecNumber>
    </recommendedName>
</protein>
<dbReference type="Pfam" id="PF00254">
    <property type="entry name" value="FKBP_C"/>
    <property type="match status" value="1"/>
</dbReference>
<dbReference type="EC" id="5.2.1.8" evidence="6"/>
<evidence type="ECO:0000256" key="5">
    <source>
        <dbReference type="PROSITE-ProRule" id="PRU00277"/>
    </source>
</evidence>
<organism evidence="9 10">
    <name type="scientific">Antrihabitans stalactiti</name>
    <dbReference type="NCBI Taxonomy" id="2584121"/>
    <lineage>
        <taxon>Bacteria</taxon>
        <taxon>Bacillati</taxon>
        <taxon>Actinomycetota</taxon>
        <taxon>Actinomycetes</taxon>
        <taxon>Mycobacteriales</taxon>
        <taxon>Nocardiaceae</taxon>
        <taxon>Antrihabitans</taxon>
    </lineage>
</organism>
<dbReference type="InterPro" id="IPR046357">
    <property type="entry name" value="PPIase_dom_sf"/>
</dbReference>
<comment type="catalytic activity">
    <reaction evidence="1 5 6">
        <text>[protein]-peptidylproline (omega=180) = [protein]-peptidylproline (omega=0)</text>
        <dbReference type="Rhea" id="RHEA:16237"/>
        <dbReference type="Rhea" id="RHEA-COMP:10747"/>
        <dbReference type="Rhea" id="RHEA-COMP:10748"/>
        <dbReference type="ChEBI" id="CHEBI:83833"/>
        <dbReference type="ChEBI" id="CHEBI:83834"/>
        <dbReference type="EC" id="5.2.1.8"/>
    </reaction>
</comment>
<name>A0A848KFJ9_9NOCA</name>
<evidence type="ECO:0000256" key="3">
    <source>
        <dbReference type="ARBA" id="ARBA00023110"/>
    </source>
</evidence>
<reference evidence="9 10" key="2">
    <citation type="submission" date="2020-06" db="EMBL/GenBank/DDBJ databases">
        <title>Antribacter stalactiti gen. nov., sp. nov., a new member of the family Nacardiaceae isolated from a cave.</title>
        <authorList>
            <person name="Kim I.S."/>
        </authorList>
    </citation>
    <scope>NUCLEOTIDE SEQUENCE [LARGE SCALE GENOMIC DNA]</scope>
    <source>
        <strain evidence="9 10">YC2-7</strain>
    </source>
</reference>
<accession>A0A848KFJ9</accession>
<dbReference type="PANTHER" id="PTHR43811:SF19">
    <property type="entry name" value="39 KDA FK506-BINDING NUCLEAR PROTEIN"/>
    <property type="match status" value="1"/>
</dbReference>
<evidence type="ECO:0000313" key="10">
    <source>
        <dbReference type="Proteomes" id="UP000535543"/>
    </source>
</evidence>
<comment type="caution">
    <text evidence="9">The sequence shown here is derived from an EMBL/GenBank/DDBJ whole genome shotgun (WGS) entry which is preliminary data.</text>
</comment>
<dbReference type="InterPro" id="IPR001179">
    <property type="entry name" value="PPIase_FKBP_dom"/>
</dbReference>
<dbReference type="GO" id="GO:0003755">
    <property type="term" value="F:peptidyl-prolyl cis-trans isomerase activity"/>
    <property type="evidence" value="ECO:0007669"/>
    <property type="project" value="UniProtKB-UniRule"/>
</dbReference>
<feature type="region of interest" description="Disordered" evidence="7">
    <location>
        <begin position="16"/>
        <end position="39"/>
    </location>
</feature>
<dbReference type="Proteomes" id="UP000535543">
    <property type="component" value="Unassembled WGS sequence"/>
</dbReference>
<dbReference type="Gene3D" id="3.10.50.40">
    <property type="match status" value="1"/>
</dbReference>
<keyword evidence="10" id="KW-1185">Reference proteome</keyword>
<dbReference type="AlphaFoldDB" id="A0A848KFJ9"/>
<keyword evidence="4 5" id="KW-0413">Isomerase</keyword>
<proteinExistence type="inferred from homology"/>
<dbReference type="PROSITE" id="PS50059">
    <property type="entry name" value="FKBP_PPIASE"/>
    <property type="match status" value="1"/>
</dbReference>
<comment type="similarity">
    <text evidence="2 6">Belongs to the FKBP-type PPIase family.</text>
</comment>
<evidence type="ECO:0000256" key="2">
    <source>
        <dbReference type="ARBA" id="ARBA00006577"/>
    </source>
</evidence>